<dbReference type="InterPro" id="IPR008983">
    <property type="entry name" value="Tumour_necrosis_fac-like_dom"/>
</dbReference>
<evidence type="ECO:0000313" key="7">
    <source>
        <dbReference type="Ensembl" id="ENSOTSP00005065118.1"/>
    </source>
</evidence>
<dbReference type="GO" id="GO:0005576">
    <property type="term" value="C:extracellular region"/>
    <property type="evidence" value="ECO:0007669"/>
    <property type="project" value="UniProtKB-SubCell"/>
</dbReference>
<evidence type="ECO:0000256" key="2">
    <source>
        <dbReference type="ARBA" id="ARBA00022525"/>
    </source>
</evidence>
<evidence type="ECO:0000313" key="8">
    <source>
        <dbReference type="Proteomes" id="UP000694402"/>
    </source>
</evidence>
<evidence type="ECO:0000256" key="3">
    <source>
        <dbReference type="ARBA" id="ARBA00022729"/>
    </source>
</evidence>
<dbReference type="GeneTree" id="ENSGT00950000183116"/>
<reference evidence="7" key="2">
    <citation type="submission" date="2025-09" db="UniProtKB">
        <authorList>
            <consortium name="Ensembl"/>
        </authorList>
    </citation>
    <scope>IDENTIFICATION</scope>
</reference>
<dbReference type="InterPro" id="IPR050822">
    <property type="entry name" value="Cerebellin_Synaptic_Org"/>
</dbReference>
<dbReference type="PANTHER" id="PTHR22923:SF102">
    <property type="entry name" value="CEREBELLIN 13-RELATED"/>
    <property type="match status" value="1"/>
</dbReference>
<organism evidence="7 8">
    <name type="scientific">Oncorhynchus tshawytscha</name>
    <name type="common">Chinook salmon</name>
    <name type="synonym">Salmo tshawytscha</name>
    <dbReference type="NCBI Taxonomy" id="74940"/>
    <lineage>
        <taxon>Eukaryota</taxon>
        <taxon>Metazoa</taxon>
        <taxon>Chordata</taxon>
        <taxon>Craniata</taxon>
        <taxon>Vertebrata</taxon>
        <taxon>Euteleostomi</taxon>
        <taxon>Actinopterygii</taxon>
        <taxon>Neopterygii</taxon>
        <taxon>Teleostei</taxon>
        <taxon>Protacanthopterygii</taxon>
        <taxon>Salmoniformes</taxon>
        <taxon>Salmonidae</taxon>
        <taxon>Salmoninae</taxon>
        <taxon>Oncorhynchus</taxon>
    </lineage>
</organism>
<feature type="compositionally biased region" description="Pro residues" evidence="4">
    <location>
        <begin position="266"/>
        <end position="281"/>
    </location>
</feature>
<protein>
    <recommendedName>
        <fullName evidence="6">C1q domain-containing protein</fullName>
    </recommendedName>
</protein>
<dbReference type="InterPro" id="IPR001073">
    <property type="entry name" value="C1q_dom"/>
</dbReference>
<evidence type="ECO:0000256" key="5">
    <source>
        <dbReference type="SAM" id="SignalP"/>
    </source>
</evidence>
<accession>A0A8C8HH03</accession>
<dbReference type="SMART" id="SM00110">
    <property type="entry name" value="C1Q"/>
    <property type="match status" value="1"/>
</dbReference>
<feature type="domain" description="C1q" evidence="6">
    <location>
        <begin position="95"/>
        <end position="240"/>
    </location>
</feature>
<evidence type="ECO:0000259" key="6">
    <source>
        <dbReference type="PROSITE" id="PS50871"/>
    </source>
</evidence>
<dbReference type="SUPFAM" id="SSF49842">
    <property type="entry name" value="TNF-like"/>
    <property type="match status" value="1"/>
</dbReference>
<dbReference type="Ensembl" id="ENSOTST00005070747.2">
    <property type="protein sequence ID" value="ENSOTSP00005065118.1"/>
    <property type="gene ID" value="ENSOTSG00005031081.2"/>
</dbReference>
<evidence type="ECO:0000256" key="4">
    <source>
        <dbReference type="SAM" id="MobiDB-lite"/>
    </source>
</evidence>
<evidence type="ECO:0000256" key="1">
    <source>
        <dbReference type="ARBA" id="ARBA00004613"/>
    </source>
</evidence>
<keyword evidence="2" id="KW-0964">Secreted</keyword>
<dbReference type="Pfam" id="PF00386">
    <property type="entry name" value="C1q"/>
    <property type="match status" value="1"/>
</dbReference>
<keyword evidence="3 5" id="KW-0732">Signal</keyword>
<reference evidence="7" key="1">
    <citation type="submission" date="2025-08" db="UniProtKB">
        <authorList>
            <consortium name="Ensembl"/>
        </authorList>
    </citation>
    <scope>IDENTIFICATION</scope>
</reference>
<feature type="region of interest" description="Disordered" evidence="4">
    <location>
        <begin position="255"/>
        <end position="307"/>
    </location>
</feature>
<name>A0A8C8HH03_ONCTS</name>
<gene>
    <name evidence="7" type="primary">C1QC</name>
</gene>
<proteinExistence type="predicted"/>
<keyword evidence="8" id="KW-1185">Reference proteome</keyword>
<dbReference type="PRINTS" id="PR00007">
    <property type="entry name" value="COMPLEMNTC1Q"/>
</dbReference>
<dbReference type="PANTHER" id="PTHR22923">
    <property type="entry name" value="CEREBELLIN-RELATED"/>
    <property type="match status" value="1"/>
</dbReference>
<sequence length="307" mass="33587">MILQERFQKALRMKGFAVFLMALCCCLSGTQGDHDNQKACCPSDTCSLMKELISIAEKLGSMGEKLGTMGDNLRLMETRLQTSENEVEELKRLTGGRPQVAFSATLWETGDAPGNTGPFTTPIPLQYKKVFSNTGSSYNPATGIFTATVKGMYYFHFTMMNNLNTPPNSVVCLTKNGQRLVSVWDTVGTDAHDSGSNAVVIPLEVGDNVCVELQANRLVHDDIMNYNTFSGFLLFPMCKHPSPLAQPWPGPGCRAHPLHTLSAPGMTPPEAPPPSTTPPPGQDTLKGKVRGVRERKHPMTRAQENRM</sequence>
<dbReference type="Proteomes" id="UP000694402">
    <property type="component" value="Unassembled WGS sequence"/>
</dbReference>
<feature type="signal peptide" evidence="5">
    <location>
        <begin position="1"/>
        <end position="32"/>
    </location>
</feature>
<feature type="compositionally biased region" description="Basic residues" evidence="4">
    <location>
        <begin position="287"/>
        <end position="299"/>
    </location>
</feature>
<dbReference type="PROSITE" id="PS50871">
    <property type="entry name" value="C1Q"/>
    <property type="match status" value="1"/>
</dbReference>
<comment type="subcellular location">
    <subcellularLocation>
        <location evidence="1">Secreted</location>
    </subcellularLocation>
</comment>
<dbReference type="Gene3D" id="2.60.120.40">
    <property type="match status" value="1"/>
</dbReference>
<feature type="chain" id="PRO_5034562826" description="C1q domain-containing protein" evidence="5">
    <location>
        <begin position="33"/>
        <end position="307"/>
    </location>
</feature>
<dbReference type="AlphaFoldDB" id="A0A8C8HH03"/>